<dbReference type="GO" id="GO:0003735">
    <property type="term" value="F:structural constituent of ribosome"/>
    <property type="evidence" value="ECO:0007669"/>
    <property type="project" value="InterPro"/>
</dbReference>
<evidence type="ECO:0000256" key="1">
    <source>
        <dbReference type="ARBA" id="ARBA00006242"/>
    </source>
</evidence>
<evidence type="ECO:0000256" key="2">
    <source>
        <dbReference type="ARBA" id="ARBA00022980"/>
    </source>
</evidence>
<evidence type="ECO:0000256" key="3">
    <source>
        <dbReference type="ARBA" id="ARBA00023274"/>
    </source>
</evidence>
<keyword evidence="2 5" id="KW-0689">Ribosomal protein</keyword>
<dbReference type="OrthoDB" id="9808036at2"/>
<organism evidence="6 7">
    <name type="scientific">Candidatus Phycorickettsia trachydisci</name>
    <dbReference type="NCBI Taxonomy" id="2115978"/>
    <lineage>
        <taxon>Bacteria</taxon>
        <taxon>Pseudomonadati</taxon>
        <taxon>Pseudomonadota</taxon>
        <taxon>Alphaproteobacteria</taxon>
        <taxon>Rickettsiales</taxon>
        <taxon>Rickettsiaceae</taxon>
        <taxon>Candidatus Phycorickettsia</taxon>
    </lineage>
</organism>
<dbReference type="PANTHER" id="PTHR12534">
    <property type="entry name" value="30S RIBOSOMAL PROTEIN S2 PROKARYOTIC AND ORGANELLAR"/>
    <property type="match status" value="1"/>
</dbReference>
<dbReference type="AlphaFoldDB" id="A0A2P1P8A6"/>
<protein>
    <recommendedName>
        <fullName evidence="4 5">Small ribosomal subunit protein uS2</fullName>
    </recommendedName>
</protein>
<comment type="similarity">
    <text evidence="1 5">Belongs to the universal ribosomal protein uS2 family.</text>
</comment>
<dbReference type="InterPro" id="IPR023591">
    <property type="entry name" value="Ribosomal_uS2_flav_dom_sf"/>
</dbReference>
<evidence type="ECO:0000256" key="4">
    <source>
        <dbReference type="ARBA" id="ARBA00035256"/>
    </source>
</evidence>
<dbReference type="CDD" id="cd01425">
    <property type="entry name" value="RPS2"/>
    <property type="match status" value="1"/>
</dbReference>
<proteinExistence type="inferred from homology"/>
<evidence type="ECO:0000313" key="6">
    <source>
        <dbReference type="EMBL" id="AVP87508.1"/>
    </source>
</evidence>
<dbReference type="InterPro" id="IPR001865">
    <property type="entry name" value="Ribosomal_uS2"/>
</dbReference>
<reference evidence="6 7" key="1">
    <citation type="submission" date="2018-03" db="EMBL/GenBank/DDBJ databases">
        <title>A gene transfer event suggests a long-term partnership between eustigmatophyte algae and a novel lineage of endosymbiotic bacteria.</title>
        <authorList>
            <person name="Yurchenko T."/>
            <person name="Sevcikova T."/>
            <person name="Pribyl P."/>
            <person name="El Karkouri K."/>
            <person name="Klimes V."/>
            <person name="Amaral R."/>
            <person name="Zbrankova V."/>
            <person name="Kim E."/>
            <person name="Raoult D."/>
            <person name="Santos L.M.A."/>
            <person name="Elias M."/>
        </authorList>
    </citation>
    <scope>NUCLEOTIDE SEQUENCE [LARGE SCALE GENOMIC DNA]</scope>
    <source>
        <strain evidence="6">CCALA 838</strain>
    </source>
</reference>
<evidence type="ECO:0000256" key="5">
    <source>
        <dbReference type="HAMAP-Rule" id="MF_00291"/>
    </source>
</evidence>
<dbReference type="GO" id="GO:0022627">
    <property type="term" value="C:cytosolic small ribosomal subunit"/>
    <property type="evidence" value="ECO:0007669"/>
    <property type="project" value="TreeGrafter"/>
</dbReference>
<dbReference type="NCBIfam" id="TIGR01011">
    <property type="entry name" value="rpsB_bact"/>
    <property type="match status" value="1"/>
</dbReference>
<dbReference type="PRINTS" id="PR00395">
    <property type="entry name" value="RIBOSOMALS2"/>
</dbReference>
<dbReference type="HAMAP" id="MF_00291_B">
    <property type="entry name" value="Ribosomal_uS2_B"/>
    <property type="match status" value="1"/>
</dbReference>
<dbReference type="Pfam" id="PF00318">
    <property type="entry name" value="Ribosomal_S2"/>
    <property type="match status" value="1"/>
</dbReference>
<dbReference type="KEGG" id="ptc:phytr_5650"/>
<dbReference type="Gene3D" id="3.40.50.10490">
    <property type="entry name" value="Glucose-6-phosphate isomerase like protein, domain 1"/>
    <property type="match status" value="1"/>
</dbReference>
<dbReference type="PANTHER" id="PTHR12534:SF0">
    <property type="entry name" value="SMALL RIBOSOMAL SUBUNIT PROTEIN US2M"/>
    <property type="match status" value="1"/>
</dbReference>
<accession>A0A2P1P8A6</accession>
<dbReference type="Gene3D" id="1.10.287.610">
    <property type="entry name" value="Helix hairpin bin"/>
    <property type="match status" value="1"/>
</dbReference>
<gene>
    <name evidence="5" type="primary">rpsB</name>
    <name evidence="6" type="ORF">phytr_5650</name>
</gene>
<dbReference type="GO" id="GO:0006412">
    <property type="term" value="P:translation"/>
    <property type="evidence" value="ECO:0007669"/>
    <property type="project" value="UniProtKB-UniRule"/>
</dbReference>
<name>A0A2P1P8A6_9RICK</name>
<sequence length="286" mass="31817">MSNISEISIKDLWDAGVHFGHKTSNWNPKMSPYIYGQKNKLHIIDLRQTLVLLKEAQKAVYECVKNNGRILFVGSKIQASSIVAEYAKKCGQYYVSTRWLGGTLTNWVTISKSIKKLDEIEKTIENSAENQIYTKKELLDLSRTRDKLLKSLGGIRDMGGKPDLMIVMDTKEDRVAIDEAKKLDVPVIAICDTDSNPVGIKYVVPGNDDAVRAITLYCKAFAESALAGIEESLIASGVDIGSVSDIKDAPKVKKVAKTEQKKKYTNKAAKKIDQAVSEEFQKIIEE</sequence>
<keyword evidence="3 5" id="KW-0687">Ribonucleoprotein</keyword>
<evidence type="ECO:0000313" key="7">
    <source>
        <dbReference type="Proteomes" id="UP000241762"/>
    </source>
</evidence>
<dbReference type="SUPFAM" id="SSF52313">
    <property type="entry name" value="Ribosomal protein S2"/>
    <property type="match status" value="1"/>
</dbReference>
<keyword evidence="7" id="KW-1185">Reference proteome</keyword>
<dbReference type="EMBL" id="CP027845">
    <property type="protein sequence ID" value="AVP87508.1"/>
    <property type="molecule type" value="Genomic_DNA"/>
</dbReference>
<dbReference type="Proteomes" id="UP000241762">
    <property type="component" value="Chromosome"/>
</dbReference>
<dbReference type="RefSeq" id="WP_106874368.1">
    <property type="nucleotide sequence ID" value="NZ_CP027845.1"/>
</dbReference>
<dbReference type="InterPro" id="IPR005706">
    <property type="entry name" value="Ribosomal_uS2_bac/mit/plastid"/>
</dbReference>